<evidence type="ECO:0000259" key="3">
    <source>
        <dbReference type="PROSITE" id="PS51677"/>
    </source>
</evidence>
<dbReference type="EMBL" id="BORQ01000004">
    <property type="protein sequence ID" value="GIO32493.1"/>
    <property type="molecule type" value="Genomic_DNA"/>
</dbReference>
<dbReference type="Gene3D" id="3.20.20.370">
    <property type="entry name" value="Glycoside hydrolase/deacetylase"/>
    <property type="match status" value="1"/>
</dbReference>
<dbReference type="Pfam" id="PF01522">
    <property type="entry name" value="Polysacc_deac_1"/>
    <property type="match status" value="1"/>
</dbReference>
<keyword evidence="5" id="KW-1185">Reference proteome</keyword>
<gene>
    <name evidence="4" type="ORF">J2TS6_36340</name>
</gene>
<keyword evidence="2" id="KW-0812">Transmembrane</keyword>
<feature type="transmembrane region" description="Helical" evidence="2">
    <location>
        <begin position="157"/>
        <end position="175"/>
    </location>
</feature>
<protein>
    <recommendedName>
        <fullName evidence="3">NodB homology domain-containing protein</fullName>
    </recommendedName>
</protein>
<dbReference type="PROSITE" id="PS51677">
    <property type="entry name" value="NODB"/>
    <property type="match status" value="1"/>
</dbReference>
<feature type="domain" description="NodB homology" evidence="3">
    <location>
        <begin position="260"/>
        <end position="436"/>
    </location>
</feature>
<proteinExistence type="predicted"/>
<evidence type="ECO:0000256" key="2">
    <source>
        <dbReference type="SAM" id="Phobius"/>
    </source>
</evidence>
<sequence length="439" mass="48323">MQQPYLTKWLEIRSIEELESGDFFMQVDFVCGQTTAMVWKVDSFTGQQIRRALTETEDSDIKFRLSFASERSSLDQQRYGQITRYGRNAVRKVKFACSETFAEQLAVLKRIGDAGELEGASFIAPRLDGSHSGGIEPEPEPKPDPKPAKAAANAKKMASVGAALLVLILLFYFSFSKSSLMDEKALANTDGAALAEGVAAEGKSAQGERLTAQTERESWVKTAAAAVPAASGPPVPLKPEFRAPAAVSLDKPVNFGISKESVAITFDDGPSKYTKEIVDILQHYHVGGTFFFVGTQVKRFPEAVKYVSDQGLAIGNHSMTHSNLQKLTAERQQAEILQTNKLIKDITSKPVVLFRPPYGSMNGHTRKAAEGADMKIVLWNRDPEDWKSKNSPQHVLNYIEHAQAGGSVILLHESEKTVSLLPQLIEYLQKQQIPIVNLE</sequence>
<dbReference type="InterPro" id="IPR002509">
    <property type="entry name" value="NODB_dom"/>
</dbReference>
<organism evidence="4 5">
    <name type="scientific">Paenibacillus albilobatus</name>
    <dbReference type="NCBI Taxonomy" id="2716884"/>
    <lineage>
        <taxon>Bacteria</taxon>
        <taxon>Bacillati</taxon>
        <taxon>Bacillota</taxon>
        <taxon>Bacilli</taxon>
        <taxon>Bacillales</taxon>
        <taxon>Paenibacillaceae</taxon>
        <taxon>Paenibacillus</taxon>
    </lineage>
</organism>
<feature type="region of interest" description="Disordered" evidence="1">
    <location>
        <begin position="126"/>
        <end position="150"/>
    </location>
</feature>
<evidence type="ECO:0000313" key="5">
    <source>
        <dbReference type="Proteomes" id="UP000679779"/>
    </source>
</evidence>
<dbReference type="GO" id="GO:0016810">
    <property type="term" value="F:hydrolase activity, acting on carbon-nitrogen (but not peptide) bonds"/>
    <property type="evidence" value="ECO:0007669"/>
    <property type="project" value="InterPro"/>
</dbReference>
<dbReference type="SUPFAM" id="SSF88713">
    <property type="entry name" value="Glycoside hydrolase/deacetylase"/>
    <property type="match status" value="1"/>
</dbReference>
<dbReference type="InterPro" id="IPR011330">
    <property type="entry name" value="Glyco_hydro/deAcase_b/a-brl"/>
</dbReference>
<accession>A0A919XLQ1</accession>
<name>A0A919XLQ1_9BACL</name>
<evidence type="ECO:0000313" key="4">
    <source>
        <dbReference type="EMBL" id="GIO32493.1"/>
    </source>
</evidence>
<dbReference type="RefSeq" id="WP_160039305.1">
    <property type="nucleotide sequence ID" value="NZ_BORQ01000004.1"/>
</dbReference>
<evidence type="ECO:0000256" key="1">
    <source>
        <dbReference type="SAM" id="MobiDB-lite"/>
    </source>
</evidence>
<dbReference type="GO" id="GO:0005975">
    <property type="term" value="P:carbohydrate metabolic process"/>
    <property type="evidence" value="ECO:0007669"/>
    <property type="project" value="InterPro"/>
</dbReference>
<dbReference type="AlphaFoldDB" id="A0A919XLQ1"/>
<reference evidence="4" key="1">
    <citation type="submission" date="2021-03" db="EMBL/GenBank/DDBJ databases">
        <title>Antimicrobial resistance genes in bacteria isolated from Japanese honey, and their potential for conferring macrolide and lincosamide resistance in the American foulbrood pathogen Paenibacillus larvae.</title>
        <authorList>
            <person name="Okamoto M."/>
            <person name="Kumagai M."/>
            <person name="Kanamori H."/>
            <person name="Takamatsu D."/>
        </authorList>
    </citation>
    <scope>NUCLEOTIDE SEQUENCE</scope>
    <source>
        <strain evidence="4">J2TS6</strain>
    </source>
</reference>
<comment type="caution">
    <text evidence="4">The sequence shown here is derived from an EMBL/GenBank/DDBJ whole genome shotgun (WGS) entry which is preliminary data.</text>
</comment>
<dbReference type="PANTHER" id="PTHR10587">
    <property type="entry name" value="GLYCOSYL TRANSFERASE-RELATED"/>
    <property type="match status" value="1"/>
</dbReference>
<dbReference type="PANTHER" id="PTHR10587:SF125">
    <property type="entry name" value="POLYSACCHARIDE DEACETYLASE YHEN-RELATED"/>
    <property type="match status" value="1"/>
</dbReference>
<dbReference type="Proteomes" id="UP000679779">
    <property type="component" value="Unassembled WGS sequence"/>
</dbReference>
<dbReference type="InterPro" id="IPR050248">
    <property type="entry name" value="Polysacc_deacetylase_ArnD"/>
</dbReference>
<keyword evidence="2" id="KW-1133">Transmembrane helix</keyword>
<dbReference type="CDD" id="cd10917">
    <property type="entry name" value="CE4_NodB_like_6s_7s"/>
    <property type="match status" value="1"/>
</dbReference>
<keyword evidence="2" id="KW-0472">Membrane</keyword>